<keyword evidence="2" id="KW-1185">Reference proteome</keyword>
<comment type="caution">
    <text evidence="1">The sequence shown here is derived from an EMBL/GenBank/DDBJ whole genome shotgun (WGS) entry which is preliminary data.</text>
</comment>
<sequence>MEKYFLEIINLLIDNNTEQIYRKIMLSILDIIIENPILCISIYKPYVDSAENYWRYYDETIDNLEKYRKEVIEIALLKKWSTLNKKDKKNIELNHIYRLILTPFKSEELDRNCDNLYWFIECINHYGISSYKAINYFKRYF</sequence>
<dbReference type="AlphaFoldDB" id="E8JZG3"/>
<evidence type="ECO:0000313" key="1">
    <source>
        <dbReference type="EMBL" id="EFX36982.1"/>
    </source>
</evidence>
<dbReference type="RefSeq" id="WP_006148313.1">
    <property type="nucleotide sequence ID" value="NZ_AJTA01000038.1"/>
</dbReference>
<organism evidence="1 2">
    <name type="scientific">Streptococcus infantis ATCC 700779</name>
    <dbReference type="NCBI Taxonomy" id="889204"/>
    <lineage>
        <taxon>Bacteria</taxon>
        <taxon>Bacillati</taxon>
        <taxon>Bacillota</taxon>
        <taxon>Bacilli</taxon>
        <taxon>Lactobacillales</taxon>
        <taxon>Streptococcaceae</taxon>
        <taxon>Streptococcus</taxon>
    </lineage>
</organism>
<accession>E8JZG3</accession>
<name>E8JZG3_9STRE</name>
<proteinExistence type="predicted"/>
<dbReference type="Proteomes" id="UP000002815">
    <property type="component" value="Unassembled WGS sequence"/>
</dbReference>
<gene>
    <name evidence="1" type="ORF">HMPREF9423_0626</name>
</gene>
<dbReference type="PATRIC" id="fig|889204.5.peg.1154"/>
<reference evidence="1 2" key="1">
    <citation type="submission" date="2010-12" db="EMBL/GenBank/DDBJ databases">
        <authorList>
            <person name="Muzny D."/>
            <person name="Qin X."/>
            <person name="Deng J."/>
            <person name="Jiang H."/>
            <person name="Liu Y."/>
            <person name="Qu J."/>
            <person name="Song X.-Z."/>
            <person name="Zhang L."/>
            <person name="Thornton R."/>
            <person name="Coyle M."/>
            <person name="Francisco L."/>
            <person name="Jackson L."/>
            <person name="Javaid M."/>
            <person name="Korchina V."/>
            <person name="Kovar C."/>
            <person name="Mata R."/>
            <person name="Mathew T."/>
            <person name="Ngo R."/>
            <person name="Nguyen L."/>
            <person name="Nguyen N."/>
            <person name="Okwuonu G."/>
            <person name="Ongeri F."/>
            <person name="Pham C."/>
            <person name="Simmons D."/>
            <person name="Wilczek-Boney K."/>
            <person name="Hale W."/>
            <person name="Jakkamsetti A."/>
            <person name="Pham P."/>
            <person name="Ruth R."/>
            <person name="San Lucas F."/>
            <person name="Warren J."/>
            <person name="Zhang J."/>
            <person name="Zhao Z."/>
            <person name="Zhou C."/>
            <person name="Zhu D."/>
            <person name="Lee S."/>
            <person name="Bess C."/>
            <person name="Blankenburg K."/>
            <person name="Forbes L."/>
            <person name="Fu Q."/>
            <person name="Gubbala S."/>
            <person name="Hirani K."/>
            <person name="Jayaseelan J.C."/>
            <person name="Lara F."/>
            <person name="Munidasa M."/>
            <person name="Palculict T."/>
            <person name="Patil S."/>
            <person name="Pu L.-L."/>
            <person name="Saada N."/>
            <person name="Tang L."/>
            <person name="Weissenberger G."/>
            <person name="Zhu Y."/>
            <person name="Hemphill L."/>
            <person name="Shang Y."/>
            <person name="Youmans B."/>
            <person name="Ayvaz T."/>
            <person name="Ross M."/>
            <person name="Santibanez J."/>
            <person name="Aqrawi P."/>
            <person name="Gross S."/>
            <person name="Joshi V."/>
            <person name="Fowler G."/>
            <person name="Nazareth L."/>
            <person name="Reid J."/>
            <person name="Worley K."/>
            <person name="Petrosino J."/>
            <person name="Highlander S."/>
            <person name="Gibbs R."/>
        </authorList>
    </citation>
    <scope>NUCLEOTIDE SEQUENCE [LARGE SCALE GENOMIC DNA]</scope>
    <source>
        <strain evidence="1 2">ATCC 700779</strain>
    </source>
</reference>
<dbReference type="GeneID" id="29748075"/>
<dbReference type="EMBL" id="AEVD01000005">
    <property type="protein sequence ID" value="EFX36982.1"/>
    <property type="molecule type" value="Genomic_DNA"/>
</dbReference>
<evidence type="ECO:0000313" key="2">
    <source>
        <dbReference type="Proteomes" id="UP000002815"/>
    </source>
</evidence>
<protein>
    <submittedName>
        <fullName evidence="1">Uncharacterized protein</fullName>
    </submittedName>
</protein>
<dbReference type="HOGENOM" id="CLU_1824255_0_0_9"/>